<evidence type="ECO:0000313" key="4">
    <source>
        <dbReference type="RefSeq" id="XP_020647555.2"/>
    </source>
</evidence>
<keyword evidence="3" id="KW-1185">Reference proteome</keyword>
<dbReference type="GeneID" id="110078123"/>
<proteinExistence type="predicted"/>
<dbReference type="RefSeq" id="XP_020647555.2">
    <property type="nucleotide sequence ID" value="XM_020791896.2"/>
</dbReference>
<name>A0A6J0TKI0_9SAUR</name>
<evidence type="ECO:0000313" key="3">
    <source>
        <dbReference type="Proteomes" id="UP001652642"/>
    </source>
</evidence>
<dbReference type="InterPro" id="IPR013783">
    <property type="entry name" value="Ig-like_fold"/>
</dbReference>
<dbReference type="InterPro" id="IPR055139">
    <property type="entry name" value="IL18BP-like_dom"/>
</dbReference>
<dbReference type="Pfam" id="PF22009">
    <property type="entry name" value="YLDV-IL18BP-like"/>
    <property type="match status" value="1"/>
</dbReference>
<evidence type="ECO:0000256" key="1">
    <source>
        <dbReference type="SAM" id="SignalP"/>
    </source>
</evidence>
<feature type="signal peptide" evidence="1">
    <location>
        <begin position="1"/>
        <end position="35"/>
    </location>
</feature>
<dbReference type="InParanoid" id="A0A6J0TKI0"/>
<dbReference type="OrthoDB" id="9904367at2759"/>
<reference evidence="4" key="1">
    <citation type="submission" date="2025-08" db="UniProtKB">
        <authorList>
            <consortium name="RefSeq"/>
        </authorList>
    </citation>
    <scope>IDENTIFICATION</scope>
</reference>
<feature type="chain" id="PRO_5045591256" evidence="1">
    <location>
        <begin position="36"/>
        <end position="155"/>
    </location>
</feature>
<accession>A0A6J0TKI0</accession>
<organism evidence="3 4">
    <name type="scientific">Pogona vitticeps</name>
    <name type="common">central bearded dragon</name>
    <dbReference type="NCBI Taxonomy" id="103695"/>
    <lineage>
        <taxon>Eukaryota</taxon>
        <taxon>Metazoa</taxon>
        <taxon>Chordata</taxon>
        <taxon>Craniata</taxon>
        <taxon>Vertebrata</taxon>
        <taxon>Euteleostomi</taxon>
        <taxon>Lepidosauria</taxon>
        <taxon>Squamata</taxon>
        <taxon>Bifurcata</taxon>
        <taxon>Unidentata</taxon>
        <taxon>Episquamata</taxon>
        <taxon>Toxicofera</taxon>
        <taxon>Iguania</taxon>
        <taxon>Acrodonta</taxon>
        <taxon>Agamidae</taxon>
        <taxon>Amphibolurinae</taxon>
        <taxon>Pogona</taxon>
    </lineage>
</organism>
<evidence type="ECO:0000259" key="2">
    <source>
        <dbReference type="Pfam" id="PF22009"/>
    </source>
</evidence>
<gene>
    <name evidence="4" type="primary">LOC110078123</name>
</gene>
<feature type="domain" description="Interleukin-18-binding protein-like" evidence="2">
    <location>
        <begin position="54"/>
        <end position="142"/>
    </location>
</feature>
<dbReference type="AlphaFoldDB" id="A0A6J0TKI0"/>
<dbReference type="Gene3D" id="2.60.40.10">
    <property type="entry name" value="Immunoglobulins"/>
    <property type="match status" value="1"/>
</dbReference>
<sequence length="155" mass="17031">MQPARPPASPGLHPNMHRLLLALLCSSTCFQGTDSSAHRLPNISSPLLCSPSFGQKFSVLCQGHSAHPSSSLVYWLANETFVDDLYPDGAVTQRSTRESLKCAGRLLLQRKLIFRAFSEKDLQTRFQCTILDPAGSVRKAITWQMKSKKGAPGDC</sequence>
<protein>
    <submittedName>
        <fullName evidence="4">Interleukin-1 receptor type 2-like</fullName>
    </submittedName>
</protein>
<dbReference type="Proteomes" id="UP001652642">
    <property type="component" value="Chromosome 3"/>
</dbReference>
<keyword evidence="1" id="KW-0732">Signal</keyword>
<dbReference type="KEGG" id="pvt:110078123"/>